<accession>A0AAV4ZQF8</accession>
<organism evidence="4 5">
    <name type="scientific">Methylobacterium hispanicum</name>
    <dbReference type="NCBI Taxonomy" id="270350"/>
    <lineage>
        <taxon>Bacteria</taxon>
        <taxon>Pseudomonadati</taxon>
        <taxon>Pseudomonadota</taxon>
        <taxon>Alphaproteobacteria</taxon>
        <taxon>Hyphomicrobiales</taxon>
        <taxon>Methylobacteriaceae</taxon>
        <taxon>Methylobacterium</taxon>
    </lineage>
</organism>
<dbReference type="GO" id="GO:0016787">
    <property type="term" value="F:hydrolase activity"/>
    <property type="evidence" value="ECO:0007669"/>
    <property type="project" value="UniProtKB-KW"/>
</dbReference>
<proteinExistence type="inferred from homology"/>
<dbReference type="Proteomes" id="UP001055247">
    <property type="component" value="Unassembled WGS sequence"/>
</dbReference>
<sequence>MGIGAVIGAPAAEVEPGGVTRIGDAGERAVDLDPEAAAFLERIARRRTPPMSALAVSEARAMYRRQSRHFGGPAVEMASVADIPAAGPAGPIPLRLYRPWAAGDAPAPALVYLHGGGWVVGDLESHDKVCRQIAARAGVAVVAVDYRLAPEHPAPAAAEDAVAALRWIAAEAGRLGLDPARLAVGGDSAGGSLAAVAAIAARDAGLALRGQVLIYPSTDNRLDPDLYPSRRRNAAVPPLTWEMVRYFHARHMPDPSLALDWRTSPILVPDAAGLAPALLVGGARDVLHDEGEAYADRLAAAGVAVERRTYPGMVHGFIELGGVIAAAADALDLIAGWLRRRL</sequence>
<reference evidence="4" key="1">
    <citation type="journal article" date="2016" name="Front. Microbiol.">
        <title>Genome Sequence of the Piezophilic, Mesophilic Sulfate-Reducing Bacterium Desulfovibrio indicus J2T.</title>
        <authorList>
            <person name="Cao J."/>
            <person name="Maignien L."/>
            <person name="Shao Z."/>
            <person name="Alain K."/>
            <person name="Jebbar M."/>
        </authorList>
    </citation>
    <scope>NUCLEOTIDE SEQUENCE</scope>
    <source>
        <strain evidence="4">DSM 16372</strain>
    </source>
</reference>
<evidence type="ECO:0000256" key="1">
    <source>
        <dbReference type="ARBA" id="ARBA00010515"/>
    </source>
</evidence>
<evidence type="ECO:0000313" key="5">
    <source>
        <dbReference type="Proteomes" id="UP001055247"/>
    </source>
</evidence>
<dbReference type="InterPro" id="IPR002168">
    <property type="entry name" value="Lipase_GDXG_HIS_AS"/>
</dbReference>
<gene>
    <name evidence="4" type="primary">aes_4</name>
    <name evidence="4" type="ORF">BHAOGJBA_3961</name>
</gene>
<dbReference type="RefSeq" id="WP_238230627.1">
    <property type="nucleotide sequence ID" value="NZ_BPQO01000018.1"/>
</dbReference>
<dbReference type="Pfam" id="PF07859">
    <property type="entry name" value="Abhydrolase_3"/>
    <property type="match status" value="1"/>
</dbReference>
<dbReference type="EMBL" id="BPQO01000018">
    <property type="protein sequence ID" value="GJD90422.1"/>
    <property type="molecule type" value="Genomic_DNA"/>
</dbReference>
<dbReference type="InterPro" id="IPR050300">
    <property type="entry name" value="GDXG_lipolytic_enzyme"/>
</dbReference>
<dbReference type="InterPro" id="IPR029058">
    <property type="entry name" value="AB_hydrolase_fold"/>
</dbReference>
<comment type="caution">
    <text evidence="4">The sequence shown here is derived from an EMBL/GenBank/DDBJ whole genome shotgun (WGS) entry which is preliminary data.</text>
</comment>
<reference evidence="4" key="2">
    <citation type="submission" date="2021-08" db="EMBL/GenBank/DDBJ databases">
        <authorList>
            <person name="Tani A."/>
            <person name="Ola A."/>
            <person name="Ogura Y."/>
            <person name="Katsura K."/>
            <person name="Hayashi T."/>
        </authorList>
    </citation>
    <scope>NUCLEOTIDE SEQUENCE</scope>
    <source>
        <strain evidence="4">DSM 16372</strain>
    </source>
</reference>
<protein>
    <submittedName>
        <fullName evidence="4">Acetyl esterase</fullName>
    </submittedName>
</protein>
<feature type="domain" description="Alpha/beta hydrolase fold-3" evidence="3">
    <location>
        <begin position="110"/>
        <end position="318"/>
    </location>
</feature>
<comment type="similarity">
    <text evidence="1">Belongs to the 'GDXG' lipolytic enzyme family.</text>
</comment>
<evidence type="ECO:0000313" key="4">
    <source>
        <dbReference type="EMBL" id="GJD90422.1"/>
    </source>
</evidence>
<dbReference type="Gene3D" id="3.40.50.1820">
    <property type="entry name" value="alpha/beta hydrolase"/>
    <property type="match status" value="1"/>
</dbReference>
<keyword evidence="5" id="KW-1185">Reference proteome</keyword>
<dbReference type="PANTHER" id="PTHR48081">
    <property type="entry name" value="AB HYDROLASE SUPERFAMILY PROTEIN C4A8.06C"/>
    <property type="match status" value="1"/>
</dbReference>
<dbReference type="PROSITE" id="PS01173">
    <property type="entry name" value="LIPASE_GDXG_HIS"/>
    <property type="match status" value="1"/>
</dbReference>
<keyword evidence="2" id="KW-0378">Hydrolase</keyword>
<dbReference type="SUPFAM" id="SSF53474">
    <property type="entry name" value="alpha/beta-Hydrolases"/>
    <property type="match status" value="1"/>
</dbReference>
<dbReference type="PANTHER" id="PTHR48081:SF8">
    <property type="entry name" value="ALPHA_BETA HYDROLASE FOLD-3 DOMAIN-CONTAINING PROTEIN-RELATED"/>
    <property type="match status" value="1"/>
</dbReference>
<evidence type="ECO:0000259" key="3">
    <source>
        <dbReference type="Pfam" id="PF07859"/>
    </source>
</evidence>
<dbReference type="InterPro" id="IPR013094">
    <property type="entry name" value="AB_hydrolase_3"/>
</dbReference>
<dbReference type="FunFam" id="3.40.50.1820:FF:000089">
    <property type="entry name" value="Alpha/beta hydrolase"/>
    <property type="match status" value="1"/>
</dbReference>
<evidence type="ECO:0000256" key="2">
    <source>
        <dbReference type="ARBA" id="ARBA00022801"/>
    </source>
</evidence>
<name>A0AAV4ZQF8_9HYPH</name>
<dbReference type="AlphaFoldDB" id="A0AAV4ZQF8"/>